<proteinExistence type="predicted"/>
<gene>
    <name evidence="2" type="ORF">TorRG33x02_077070</name>
</gene>
<organism evidence="2 3">
    <name type="scientific">Trema orientale</name>
    <name type="common">Charcoal tree</name>
    <name type="synonym">Celtis orientalis</name>
    <dbReference type="NCBI Taxonomy" id="63057"/>
    <lineage>
        <taxon>Eukaryota</taxon>
        <taxon>Viridiplantae</taxon>
        <taxon>Streptophyta</taxon>
        <taxon>Embryophyta</taxon>
        <taxon>Tracheophyta</taxon>
        <taxon>Spermatophyta</taxon>
        <taxon>Magnoliopsida</taxon>
        <taxon>eudicotyledons</taxon>
        <taxon>Gunneridae</taxon>
        <taxon>Pentapetalae</taxon>
        <taxon>rosids</taxon>
        <taxon>fabids</taxon>
        <taxon>Rosales</taxon>
        <taxon>Cannabaceae</taxon>
        <taxon>Trema</taxon>
    </lineage>
</organism>
<evidence type="ECO:0000313" key="2">
    <source>
        <dbReference type="EMBL" id="PON96434.1"/>
    </source>
</evidence>
<sequence length="82" mass="9451">MLCLIILKSLILIFRDLTIKLLNNSWTSGNLMVLLGQKTPLFSGLNLFGLRNLTAWRLFDDLGKPLLPVLLLRILLRRCRFV</sequence>
<evidence type="ECO:0008006" key="4">
    <source>
        <dbReference type="Google" id="ProtNLM"/>
    </source>
</evidence>
<feature type="signal peptide" evidence="1">
    <location>
        <begin position="1"/>
        <end position="18"/>
    </location>
</feature>
<protein>
    <recommendedName>
        <fullName evidence="4">LRR domain containing protein</fullName>
    </recommendedName>
</protein>
<name>A0A2P5FF92_TREOI</name>
<reference evidence="3" key="1">
    <citation type="submission" date="2016-06" db="EMBL/GenBank/DDBJ databases">
        <title>Parallel loss of symbiosis genes in relatives of nitrogen-fixing non-legume Parasponia.</title>
        <authorList>
            <person name="Van Velzen R."/>
            <person name="Holmer R."/>
            <person name="Bu F."/>
            <person name="Rutten L."/>
            <person name="Van Zeijl A."/>
            <person name="Liu W."/>
            <person name="Santuari L."/>
            <person name="Cao Q."/>
            <person name="Sharma T."/>
            <person name="Shen D."/>
            <person name="Roswanjaya Y."/>
            <person name="Wardhani T."/>
            <person name="Kalhor M.S."/>
            <person name="Jansen J."/>
            <person name="Van den Hoogen J."/>
            <person name="Gungor B."/>
            <person name="Hartog M."/>
            <person name="Hontelez J."/>
            <person name="Verver J."/>
            <person name="Yang W.-C."/>
            <person name="Schijlen E."/>
            <person name="Repin R."/>
            <person name="Schilthuizen M."/>
            <person name="Schranz E."/>
            <person name="Heidstra R."/>
            <person name="Miyata K."/>
            <person name="Fedorova E."/>
            <person name="Kohlen W."/>
            <person name="Bisseling T."/>
            <person name="Smit S."/>
            <person name="Geurts R."/>
        </authorList>
    </citation>
    <scope>NUCLEOTIDE SEQUENCE [LARGE SCALE GENOMIC DNA]</scope>
    <source>
        <strain evidence="3">cv. RG33-2</strain>
    </source>
</reference>
<evidence type="ECO:0000256" key="1">
    <source>
        <dbReference type="SAM" id="SignalP"/>
    </source>
</evidence>
<dbReference type="Proteomes" id="UP000237000">
    <property type="component" value="Unassembled WGS sequence"/>
</dbReference>
<dbReference type="InParanoid" id="A0A2P5FF92"/>
<feature type="chain" id="PRO_5015151109" description="LRR domain containing protein" evidence="1">
    <location>
        <begin position="19"/>
        <end position="82"/>
    </location>
</feature>
<dbReference type="EMBL" id="JXTC01000038">
    <property type="protein sequence ID" value="PON96434.1"/>
    <property type="molecule type" value="Genomic_DNA"/>
</dbReference>
<accession>A0A2P5FF92</accession>
<keyword evidence="1" id="KW-0732">Signal</keyword>
<dbReference type="AlphaFoldDB" id="A0A2P5FF92"/>
<evidence type="ECO:0000313" key="3">
    <source>
        <dbReference type="Proteomes" id="UP000237000"/>
    </source>
</evidence>
<comment type="caution">
    <text evidence="2">The sequence shown here is derived from an EMBL/GenBank/DDBJ whole genome shotgun (WGS) entry which is preliminary data.</text>
</comment>
<keyword evidence="3" id="KW-1185">Reference proteome</keyword>